<dbReference type="KEGG" id="crq:GCK72_010610"/>
<reference evidence="3" key="1">
    <citation type="submission" date="2007-07" db="EMBL/GenBank/DDBJ databases">
        <title>PCAP assembly of the Caenorhabditis remanei genome.</title>
        <authorList>
            <consortium name="The Caenorhabditis remanei Sequencing Consortium"/>
            <person name="Wilson R.K."/>
        </authorList>
    </citation>
    <scope>NUCLEOTIDE SEQUENCE [LARGE SCALE GENOMIC DNA]</scope>
    <source>
        <strain evidence="3">PB4641</strain>
    </source>
</reference>
<dbReference type="HOGENOM" id="CLU_098775_0_0_1"/>
<evidence type="ECO:0000313" key="3">
    <source>
        <dbReference type="EMBL" id="EFO86840.1"/>
    </source>
</evidence>
<feature type="transmembrane region" description="Helical" evidence="2">
    <location>
        <begin position="114"/>
        <end position="133"/>
    </location>
</feature>
<keyword evidence="2" id="KW-1133">Transmembrane helix</keyword>
<organism evidence="4">
    <name type="scientific">Caenorhabditis remanei</name>
    <name type="common">Caenorhabditis vulgaris</name>
    <dbReference type="NCBI Taxonomy" id="31234"/>
    <lineage>
        <taxon>Eukaryota</taxon>
        <taxon>Metazoa</taxon>
        <taxon>Ecdysozoa</taxon>
        <taxon>Nematoda</taxon>
        <taxon>Chromadorea</taxon>
        <taxon>Rhabditida</taxon>
        <taxon>Rhabditina</taxon>
        <taxon>Rhabditomorpha</taxon>
        <taxon>Rhabditoidea</taxon>
        <taxon>Rhabditidae</taxon>
        <taxon>Peloderinae</taxon>
        <taxon>Caenorhabditis</taxon>
    </lineage>
</organism>
<dbReference type="FunCoup" id="E3LYW8">
    <property type="interactions" value="1861"/>
</dbReference>
<dbReference type="eggNOG" id="ENOG502TI4C">
    <property type="taxonomic scope" value="Eukaryota"/>
</dbReference>
<dbReference type="STRING" id="31234.E3LYW8"/>
<dbReference type="OrthoDB" id="5813326at2759"/>
<feature type="transmembrane region" description="Helical" evidence="2">
    <location>
        <begin position="205"/>
        <end position="226"/>
    </location>
</feature>
<sequence>MIEKTVLTDKRRGKRIGSEIMFYEEVITERELLGKKEYENKKRENYKRASHCVFYQKAMDNTSYVSVNLTSEMKKRNESTTEDETEQEPPRKAAGFEWAAEPDEMLFPCCATKFVMLGIATVLVVVAILNWILSHWCSSFVWLTLSTLFMGLIIFLPEYFSNIINFAVNFCVWVAFIIFEIVITIQAAQESGEDHYDKKYKSRLTAAIILGCIEIILAIAVVILLFRMLYYYYQNRGDEQIMAVAA</sequence>
<dbReference type="EMBL" id="DS268419">
    <property type="protein sequence ID" value="EFO86840.1"/>
    <property type="molecule type" value="Genomic_DNA"/>
</dbReference>
<keyword evidence="2" id="KW-0472">Membrane</keyword>
<feature type="transmembrane region" description="Helical" evidence="2">
    <location>
        <begin position="163"/>
        <end position="185"/>
    </location>
</feature>
<evidence type="ECO:0000313" key="4">
    <source>
        <dbReference type="Proteomes" id="UP000008281"/>
    </source>
</evidence>
<dbReference type="Proteomes" id="UP000008281">
    <property type="component" value="Unassembled WGS sequence"/>
</dbReference>
<protein>
    <recommendedName>
        <fullName evidence="5">MARVEL domain-containing protein</fullName>
    </recommendedName>
</protein>
<evidence type="ECO:0008006" key="5">
    <source>
        <dbReference type="Google" id="ProtNLM"/>
    </source>
</evidence>
<dbReference type="GeneID" id="9826031"/>
<evidence type="ECO:0000256" key="2">
    <source>
        <dbReference type="SAM" id="Phobius"/>
    </source>
</evidence>
<dbReference type="OMA" id="FEWAAEP"/>
<gene>
    <name evidence="3" type="ORF">CRE_04528</name>
</gene>
<accession>E3LYW8</accession>
<dbReference type="RefSeq" id="XP_003111008.2">
    <property type="nucleotide sequence ID" value="XM_003110960.2"/>
</dbReference>
<proteinExistence type="predicted"/>
<dbReference type="InParanoid" id="E3LYW8"/>
<name>E3LYW8_CAERE</name>
<dbReference type="AlphaFoldDB" id="E3LYW8"/>
<keyword evidence="2" id="KW-0812">Transmembrane</keyword>
<dbReference type="CTD" id="9826031"/>
<feature type="region of interest" description="Disordered" evidence="1">
    <location>
        <begin position="73"/>
        <end position="92"/>
    </location>
</feature>
<keyword evidence="4" id="KW-1185">Reference proteome</keyword>
<evidence type="ECO:0000256" key="1">
    <source>
        <dbReference type="SAM" id="MobiDB-lite"/>
    </source>
</evidence>
<feature type="transmembrane region" description="Helical" evidence="2">
    <location>
        <begin position="139"/>
        <end position="156"/>
    </location>
</feature>